<dbReference type="EMBL" id="VSSQ01006778">
    <property type="protein sequence ID" value="MPM33835.1"/>
    <property type="molecule type" value="Genomic_DNA"/>
</dbReference>
<comment type="subcellular location">
    <subcellularLocation>
        <location evidence="1">Cell membrane</location>
        <topology evidence="1">Multi-pass membrane protein</topology>
    </subcellularLocation>
</comment>
<accession>A0A644YYX9</accession>
<reference evidence="9" key="1">
    <citation type="submission" date="2019-08" db="EMBL/GenBank/DDBJ databases">
        <authorList>
            <person name="Kucharzyk K."/>
            <person name="Murdoch R.W."/>
            <person name="Higgins S."/>
            <person name="Loffler F."/>
        </authorList>
    </citation>
    <scope>NUCLEOTIDE SEQUENCE</scope>
</reference>
<dbReference type="CDD" id="cd06261">
    <property type="entry name" value="TM_PBP2"/>
    <property type="match status" value="1"/>
</dbReference>
<name>A0A644YYX9_9ZZZZ</name>
<dbReference type="PANTHER" id="PTHR30193:SF37">
    <property type="entry name" value="INNER MEMBRANE ABC TRANSPORTER PERMEASE PROTEIN YCJO"/>
    <property type="match status" value="1"/>
</dbReference>
<evidence type="ECO:0000256" key="4">
    <source>
        <dbReference type="ARBA" id="ARBA00022692"/>
    </source>
</evidence>
<evidence type="ECO:0000256" key="2">
    <source>
        <dbReference type="ARBA" id="ARBA00022448"/>
    </source>
</evidence>
<sequence length="312" mass="34824">MKSKNLHLTTGSSAHQKKSYFHLSSLSPYLYILPLLIISGFFLYYSIGFTVYSSFFKWDGIHFNKMTFVGLDNYIRLFSDRIIRQALLNHLFYFVAGVGIQTVLGFLMAVLIFAKLRGDVLFKAILFMPVVMAPTIIAAIFRILLDANLGDLNNLLRSIGLSFLAVPWLGSPIYARWALVIVNVFEWSGLTMVLYYTAMLSIPAEIFESAKIEGAGFVDMITRITFPLVSGATSMCIILGIIGSLKTFDIVMLLTSGGPGVATEFLNTYLYKQQVSYFNAGYASAIGIFIVVLAMSLSVIQIRMYNQNSKFQ</sequence>
<dbReference type="PROSITE" id="PS50928">
    <property type="entry name" value="ABC_TM1"/>
    <property type="match status" value="1"/>
</dbReference>
<feature type="transmembrane region" description="Helical" evidence="7">
    <location>
        <begin position="29"/>
        <end position="56"/>
    </location>
</feature>
<organism evidence="9">
    <name type="scientific">bioreactor metagenome</name>
    <dbReference type="NCBI Taxonomy" id="1076179"/>
    <lineage>
        <taxon>unclassified sequences</taxon>
        <taxon>metagenomes</taxon>
        <taxon>ecological metagenomes</taxon>
    </lineage>
</organism>
<feature type="transmembrane region" description="Helical" evidence="7">
    <location>
        <begin position="91"/>
        <end position="114"/>
    </location>
</feature>
<keyword evidence="6 7" id="KW-0472">Membrane</keyword>
<protein>
    <submittedName>
        <fullName evidence="9">Lactose transport system permease protein LacF</fullName>
    </submittedName>
</protein>
<feature type="transmembrane region" description="Helical" evidence="7">
    <location>
        <begin position="120"/>
        <end position="143"/>
    </location>
</feature>
<dbReference type="AlphaFoldDB" id="A0A644YYX9"/>
<evidence type="ECO:0000256" key="6">
    <source>
        <dbReference type="ARBA" id="ARBA00023136"/>
    </source>
</evidence>
<evidence type="ECO:0000313" key="9">
    <source>
        <dbReference type="EMBL" id="MPM33835.1"/>
    </source>
</evidence>
<keyword evidence="5 7" id="KW-1133">Transmembrane helix</keyword>
<feature type="transmembrane region" description="Helical" evidence="7">
    <location>
        <begin position="280"/>
        <end position="300"/>
    </location>
</feature>
<keyword evidence="2" id="KW-0813">Transport</keyword>
<keyword evidence="4 7" id="KW-0812">Transmembrane</keyword>
<proteinExistence type="predicted"/>
<dbReference type="InterPro" id="IPR035906">
    <property type="entry name" value="MetI-like_sf"/>
</dbReference>
<dbReference type="PANTHER" id="PTHR30193">
    <property type="entry name" value="ABC TRANSPORTER PERMEASE PROTEIN"/>
    <property type="match status" value="1"/>
</dbReference>
<comment type="caution">
    <text evidence="9">The sequence shown here is derived from an EMBL/GenBank/DDBJ whole genome shotgun (WGS) entry which is preliminary data.</text>
</comment>
<feature type="transmembrane region" description="Helical" evidence="7">
    <location>
        <begin position="224"/>
        <end position="245"/>
    </location>
</feature>
<feature type="domain" description="ABC transmembrane type-1" evidence="8">
    <location>
        <begin position="87"/>
        <end position="301"/>
    </location>
</feature>
<dbReference type="GO" id="GO:0055085">
    <property type="term" value="P:transmembrane transport"/>
    <property type="evidence" value="ECO:0007669"/>
    <property type="project" value="InterPro"/>
</dbReference>
<dbReference type="Gene3D" id="1.10.3720.10">
    <property type="entry name" value="MetI-like"/>
    <property type="match status" value="1"/>
</dbReference>
<evidence type="ECO:0000256" key="5">
    <source>
        <dbReference type="ARBA" id="ARBA00022989"/>
    </source>
</evidence>
<dbReference type="SUPFAM" id="SSF161098">
    <property type="entry name" value="MetI-like"/>
    <property type="match status" value="1"/>
</dbReference>
<evidence type="ECO:0000256" key="3">
    <source>
        <dbReference type="ARBA" id="ARBA00022475"/>
    </source>
</evidence>
<dbReference type="InterPro" id="IPR000515">
    <property type="entry name" value="MetI-like"/>
</dbReference>
<keyword evidence="3" id="KW-1003">Cell membrane</keyword>
<dbReference type="InterPro" id="IPR051393">
    <property type="entry name" value="ABC_transporter_permease"/>
</dbReference>
<feature type="transmembrane region" description="Helical" evidence="7">
    <location>
        <begin position="155"/>
        <end position="175"/>
    </location>
</feature>
<evidence type="ECO:0000259" key="8">
    <source>
        <dbReference type="PROSITE" id="PS50928"/>
    </source>
</evidence>
<gene>
    <name evidence="9" type="primary">lacF_38</name>
    <name evidence="9" type="ORF">SDC9_80416</name>
</gene>
<feature type="transmembrane region" description="Helical" evidence="7">
    <location>
        <begin position="187"/>
        <end position="204"/>
    </location>
</feature>
<dbReference type="GO" id="GO:0005886">
    <property type="term" value="C:plasma membrane"/>
    <property type="evidence" value="ECO:0007669"/>
    <property type="project" value="UniProtKB-SubCell"/>
</dbReference>
<dbReference type="Pfam" id="PF00528">
    <property type="entry name" value="BPD_transp_1"/>
    <property type="match status" value="1"/>
</dbReference>
<evidence type="ECO:0000256" key="1">
    <source>
        <dbReference type="ARBA" id="ARBA00004651"/>
    </source>
</evidence>
<evidence type="ECO:0000256" key="7">
    <source>
        <dbReference type="SAM" id="Phobius"/>
    </source>
</evidence>